<evidence type="ECO:0000313" key="2">
    <source>
        <dbReference type="EMBL" id="KAL2629297.1"/>
    </source>
</evidence>
<dbReference type="PANTHER" id="PTHR46148">
    <property type="entry name" value="CHROMO DOMAIN-CONTAINING PROTEIN"/>
    <property type="match status" value="1"/>
</dbReference>
<dbReference type="PANTHER" id="PTHR46148:SF52">
    <property type="entry name" value="OS04G0603800 PROTEIN"/>
    <property type="match status" value="1"/>
</dbReference>
<feature type="domain" description="Tf2-1-like SH3-like" evidence="1">
    <location>
        <begin position="18"/>
        <end position="80"/>
    </location>
</feature>
<accession>A0ABD1YEX8</accession>
<dbReference type="InterPro" id="IPR056924">
    <property type="entry name" value="SH3_Tf2-1"/>
</dbReference>
<dbReference type="AlphaFoldDB" id="A0ABD1YEX8"/>
<reference evidence="2 3" key="1">
    <citation type="submission" date="2024-09" db="EMBL/GenBank/DDBJ databases">
        <title>Chromosome-scale assembly of Riccia fluitans.</title>
        <authorList>
            <person name="Paukszto L."/>
            <person name="Sawicki J."/>
            <person name="Karawczyk K."/>
            <person name="Piernik-Szablinska J."/>
            <person name="Szczecinska M."/>
            <person name="Mazdziarz M."/>
        </authorList>
    </citation>
    <scope>NUCLEOTIDE SEQUENCE [LARGE SCALE GENOMIC DNA]</scope>
    <source>
        <strain evidence="2">Rf_01</strain>
        <tissue evidence="2">Aerial parts of the thallus</tissue>
    </source>
</reference>
<protein>
    <recommendedName>
        <fullName evidence="1">Tf2-1-like SH3-like domain-containing protein</fullName>
    </recommendedName>
</protein>
<dbReference type="Proteomes" id="UP001605036">
    <property type="component" value="Unassembled WGS sequence"/>
</dbReference>
<evidence type="ECO:0000259" key="1">
    <source>
        <dbReference type="Pfam" id="PF24626"/>
    </source>
</evidence>
<comment type="caution">
    <text evidence="2">The sequence shown here is derived from an EMBL/GenBank/DDBJ whole genome shotgun (WGS) entry which is preliminary data.</text>
</comment>
<name>A0ABD1YEX8_9MARC</name>
<organism evidence="2 3">
    <name type="scientific">Riccia fluitans</name>
    <dbReference type="NCBI Taxonomy" id="41844"/>
    <lineage>
        <taxon>Eukaryota</taxon>
        <taxon>Viridiplantae</taxon>
        <taxon>Streptophyta</taxon>
        <taxon>Embryophyta</taxon>
        <taxon>Marchantiophyta</taxon>
        <taxon>Marchantiopsida</taxon>
        <taxon>Marchantiidae</taxon>
        <taxon>Marchantiales</taxon>
        <taxon>Ricciaceae</taxon>
        <taxon>Riccia</taxon>
    </lineage>
</organism>
<sequence>MYIKEANKHRHHVSYQVGEKVWLSVKNLALPEGLSAKFSAKYTGPYKILVKPYEDVYTLELPAEMKIHPTFHVFLLKKYHEDRQPERK</sequence>
<dbReference type="Pfam" id="PF24626">
    <property type="entry name" value="SH3_Tf2-1"/>
    <property type="match status" value="1"/>
</dbReference>
<keyword evidence="3" id="KW-1185">Reference proteome</keyword>
<dbReference type="EMBL" id="JBHFFA010000004">
    <property type="protein sequence ID" value="KAL2629297.1"/>
    <property type="molecule type" value="Genomic_DNA"/>
</dbReference>
<evidence type="ECO:0000313" key="3">
    <source>
        <dbReference type="Proteomes" id="UP001605036"/>
    </source>
</evidence>
<proteinExistence type="predicted"/>
<gene>
    <name evidence="2" type="ORF">R1flu_013983</name>
</gene>